<organism evidence="1 2">
    <name type="scientific">Segatella buccae</name>
    <dbReference type="NCBI Taxonomy" id="28126"/>
    <lineage>
        <taxon>Bacteria</taxon>
        <taxon>Pseudomonadati</taxon>
        <taxon>Bacteroidota</taxon>
        <taxon>Bacteroidia</taxon>
        <taxon>Bacteroidales</taxon>
        <taxon>Prevotellaceae</taxon>
        <taxon>Segatella</taxon>
    </lineage>
</organism>
<dbReference type="Proteomes" id="UP000255283">
    <property type="component" value="Unassembled WGS sequence"/>
</dbReference>
<name>A0AAQ1UI02_9BACT</name>
<reference evidence="1 2" key="1">
    <citation type="submission" date="2018-06" db="EMBL/GenBank/DDBJ databases">
        <authorList>
            <consortium name="Pathogen Informatics"/>
            <person name="Doyle S."/>
        </authorList>
    </citation>
    <scope>NUCLEOTIDE SEQUENCE [LARGE SCALE GENOMIC DNA]</scope>
    <source>
        <strain evidence="1 2">NCTC13063</strain>
    </source>
</reference>
<comment type="caution">
    <text evidence="1">The sequence shown here is derived from an EMBL/GenBank/DDBJ whole genome shotgun (WGS) entry which is preliminary data.</text>
</comment>
<sequence length="31" mass="3901">MKERMHKMMRRVSYYLVDMIQTYNFGRVNMA</sequence>
<dbReference type="EMBL" id="UGTJ01000001">
    <property type="protein sequence ID" value="SUB79595.1"/>
    <property type="molecule type" value="Genomic_DNA"/>
</dbReference>
<protein>
    <submittedName>
        <fullName evidence="1">Uncharacterized protein</fullName>
    </submittedName>
</protein>
<accession>A0AAQ1UI02</accession>
<gene>
    <name evidence="1" type="ORF">NCTC13063_00862</name>
</gene>
<dbReference type="AlphaFoldDB" id="A0AAQ1UI02"/>
<evidence type="ECO:0000313" key="2">
    <source>
        <dbReference type="Proteomes" id="UP000255283"/>
    </source>
</evidence>
<proteinExistence type="predicted"/>
<evidence type="ECO:0000313" key="1">
    <source>
        <dbReference type="EMBL" id="SUB79595.1"/>
    </source>
</evidence>